<evidence type="ECO:0000313" key="2">
    <source>
        <dbReference type="Proteomes" id="UP000543804"/>
    </source>
</evidence>
<name>A0A848B8B8_9FIRM</name>
<reference evidence="1 2" key="1">
    <citation type="submission" date="2020-04" db="EMBL/GenBank/DDBJ databases">
        <authorList>
            <person name="Hitch T.C.A."/>
            <person name="Wylensek D."/>
            <person name="Clavel T."/>
        </authorList>
    </citation>
    <scope>NUCLEOTIDE SEQUENCE [LARGE SCALE GENOMIC DNA]</scope>
    <source>
        <strain evidence="1 2">PG-130-P53-12</strain>
    </source>
</reference>
<gene>
    <name evidence="1" type="ORF">HF878_01660</name>
</gene>
<dbReference type="RefSeq" id="WP_170077003.1">
    <property type="nucleotide sequence ID" value="NZ_JABAFA010000002.1"/>
</dbReference>
<accession>A0A848B8B8</accession>
<sequence length="119" mass="13368">MQGEEMRAERVRIIALSRTRQLIEAAARTPAAYKRETVEYARAMYEILDALPSERLASQVAALAESYGAFGMAEDAYIADSLMNIALSLYQDECGEQTICESGWDRLVEDYFRRDTASA</sequence>
<organism evidence="1 2">
    <name type="scientific">Selenomonas bovis</name>
    <dbReference type="NCBI Taxonomy" id="416586"/>
    <lineage>
        <taxon>Bacteria</taxon>
        <taxon>Bacillati</taxon>
        <taxon>Bacillota</taxon>
        <taxon>Negativicutes</taxon>
        <taxon>Selenomonadales</taxon>
        <taxon>Selenomonadaceae</taxon>
        <taxon>Selenomonas</taxon>
    </lineage>
</organism>
<evidence type="ECO:0000313" key="1">
    <source>
        <dbReference type="EMBL" id="NMD98195.1"/>
    </source>
</evidence>
<protein>
    <submittedName>
        <fullName evidence="1">Uncharacterized protein</fullName>
    </submittedName>
</protein>
<dbReference type="EMBL" id="JABAFA010000002">
    <property type="protein sequence ID" value="NMD98195.1"/>
    <property type="molecule type" value="Genomic_DNA"/>
</dbReference>
<dbReference type="Proteomes" id="UP000543804">
    <property type="component" value="Unassembled WGS sequence"/>
</dbReference>
<proteinExistence type="predicted"/>
<comment type="caution">
    <text evidence="1">The sequence shown here is derived from an EMBL/GenBank/DDBJ whole genome shotgun (WGS) entry which is preliminary data.</text>
</comment>
<keyword evidence="2" id="KW-1185">Reference proteome</keyword>
<dbReference type="AlphaFoldDB" id="A0A848B8B8"/>